<dbReference type="CDD" id="cd00112">
    <property type="entry name" value="LDLa"/>
    <property type="match status" value="5"/>
</dbReference>
<dbReference type="Gene3D" id="2.60.40.10">
    <property type="entry name" value="Immunoglobulins"/>
    <property type="match status" value="1"/>
</dbReference>
<evidence type="ECO:0000256" key="7">
    <source>
        <dbReference type="ARBA" id="ARBA00023170"/>
    </source>
</evidence>
<comment type="caution">
    <text evidence="9">Lacks conserved residue(s) required for the propagation of feature annotation.</text>
</comment>
<feature type="disulfide bond" evidence="9">
    <location>
        <begin position="137"/>
        <end position="149"/>
    </location>
</feature>
<protein>
    <submittedName>
        <fullName evidence="13">Atrial natriuretic peptide-converting enzyme</fullName>
    </submittedName>
</protein>
<keyword evidence="7" id="KW-0675">Receptor</keyword>
<dbReference type="GO" id="GO:0042562">
    <property type="term" value="F:hormone binding"/>
    <property type="evidence" value="ECO:0007669"/>
    <property type="project" value="TreeGrafter"/>
</dbReference>
<keyword evidence="8" id="KW-0325">Glycoprotein</keyword>
<feature type="disulfide bond" evidence="9">
    <location>
        <begin position="84"/>
        <end position="99"/>
    </location>
</feature>
<evidence type="ECO:0000256" key="9">
    <source>
        <dbReference type="PROSITE-ProRule" id="PRU00124"/>
    </source>
</evidence>
<proteinExistence type="predicted"/>
<dbReference type="PROSITE" id="PS01209">
    <property type="entry name" value="LDLRA_1"/>
    <property type="match status" value="1"/>
</dbReference>
<feature type="disulfide bond" evidence="9">
    <location>
        <begin position="34"/>
        <end position="52"/>
    </location>
</feature>
<dbReference type="SUPFAM" id="SSF57424">
    <property type="entry name" value="LDL receptor-like module"/>
    <property type="match status" value="4"/>
</dbReference>
<dbReference type="GO" id="GO:0043235">
    <property type="term" value="C:receptor complex"/>
    <property type="evidence" value="ECO:0007669"/>
    <property type="project" value="TreeGrafter"/>
</dbReference>
<dbReference type="OrthoDB" id="6512940at2759"/>
<evidence type="ECO:0000313" key="13">
    <source>
        <dbReference type="RefSeq" id="XP_018016823.1"/>
    </source>
</evidence>
<accession>A0A8B7NSY4</accession>
<dbReference type="PROSITE" id="PS50068">
    <property type="entry name" value="LDLRA_2"/>
    <property type="match status" value="5"/>
</dbReference>
<evidence type="ECO:0000256" key="6">
    <source>
        <dbReference type="ARBA" id="ARBA00023157"/>
    </source>
</evidence>
<evidence type="ECO:0000256" key="10">
    <source>
        <dbReference type="SAM" id="SignalP"/>
    </source>
</evidence>
<organism evidence="12 13">
    <name type="scientific">Hyalella azteca</name>
    <name type="common">Amphipod</name>
    <dbReference type="NCBI Taxonomy" id="294128"/>
    <lineage>
        <taxon>Eukaryota</taxon>
        <taxon>Metazoa</taxon>
        <taxon>Ecdysozoa</taxon>
        <taxon>Arthropoda</taxon>
        <taxon>Crustacea</taxon>
        <taxon>Multicrustacea</taxon>
        <taxon>Malacostraca</taxon>
        <taxon>Eumalacostraca</taxon>
        <taxon>Peracarida</taxon>
        <taxon>Amphipoda</taxon>
        <taxon>Senticaudata</taxon>
        <taxon>Talitrida</taxon>
        <taxon>Talitroidea</taxon>
        <taxon>Hyalellidae</taxon>
        <taxon>Hyalella</taxon>
    </lineage>
</organism>
<dbReference type="InterPro" id="IPR003961">
    <property type="entry name" value="FN3_dom"/>
</dbReference>
<dbReference type="SMART" id="SM00060">
    <property type="entry name" value="FN3"/>
    <property type="match status" value="1"/>
</dbReference>
<keyword evidence="3" id="KW-0677">Repeat</keyword>
<feature type="disulfide bond" evidence="9">
    <location>
        <begin position="65"/>
        <end position="77"/>
    </location>
</feature>
<dbReference type="SUPFAM" id="SSF49265">
    <property type="entry name" value="Fibronectin type III"/>
    <property type="match status" value="1"/>
</dbReference>
<dbReference type="KEGG" id="hazt:108673492"/>
<sequence>MKGTSSCCRLLLLLLLVAAATAAADVCRSDQFKCANGRCIRDVLRCDGGNDCGHDSDDSDERDCCKGDHFVCGDGRCIHKRNECDGWTHCGDWSDEKHCACRSDQFKCPETFRCIDEELRCDGVFNCGDDSDERDCCTGDHFVCGDGRCIHKRNECDSRNNCGDWSDEKHCVCRSDQFKCAYTGLCIDGARRCNGRRNDCGAYSGDNSDEYGCANWRHGLAIFVIGMRRLDRFVLVHDCSLIMKSREDCAPKNPDAVQHFHNLGATELQLTQLQAYTEYEVCVYAYNEGRQNKKCEVFETLPEEVSWPVEELTSSTTSTSISLRWRKPCPPMAAISGYRVTVTYYVQASECSDSAAHFCHTIKELQPERTYNIEVQSCTADDNRACSAAMATAVTTEPAVSCTAEELQCGALCLPLSARCNGASERDDGEDEPPSQTAVVPAVLVPGAAVPAAVVPGTAVPGAAVPAVLVPGAAVPAAVVP</sequence>
<dbReference type="SMART" id="SM00192">
    <property type="entry name" value="LDLa"/>
    <property type="match status" value="6"/>
</dbReference>
<evidence type="ECO:0000256" key="3">
    <source>
        <dbReference type="ARBA" id="ARBA00022737"/>
    </source>
</evidence>
<dbReference type="InterPro" id="IPR023415">
    <property type="entry name" value="LDLR_class-A_CS"/>
</dbReference>
<dbReference type="PANTHER" id="PTHR22722">
    <property type="entry name" value="LOW-DENSITY LIPOPROTEIN RECEPTOR-RELATED PROTEIN 2-RELATED"/>
    <property type="match status" value="1"/>
</dbReference>
<evidence type="ECO:0000256" key="4">
    <source>
        <dbReference type="ARBA" id="ARBA00022989"/>
    </source>
</evidence>
<keyword evidence="2" id="KW-0812">Transmembrane</keyword>
<dbReference type="GO" id="GO:0006898">
    <property type="term" value="P:receptor-mediated endocytosis"/>
    <property type="evidence" value="ECO:0007669"/>
    <property type="project" value="TreeGrafter"/>
</dbReference>
<feature type="disulfide bond" evidence="9">
    <location>
        <begin position="72"/>
        <end position="90"/>
    </location>
</feature>
<evidence type="ECO:0000313" key="12">
    <source>
        <dbReference type="Proteomes" id="UP000694843"/>
    </source>
</evidence>
<feature type="disulfide bond" evidence="9">
    <location>
        <begin position="121"/>
        <end position="136"/>
    </location>
</feature>
<dbReference type="InterPro" id="IPR013783">
    <property type="entry name" value="Ig-like_fold"/>
</dbReference>
<dbReference type="Pfam" id="PF00057">
    <property type="entry name" value="Ldl_recept_a"/>
    <property type="match status" value="4"/>
</dbReference>
<feature type="non-terminal residue" evidence="13">
    <location>
        <position position="481"/>
    </location>
</feature>
<dbReference type="PROSITE" id="PS50853">
    <property type="entry name" value="FN3"/>
    <property type="match status" value="1"/>
</dbReference>
<evidence type="ECO:0000259" key="11">
    <source>
        <dbReference type="PROSITE" id="PS50853"/>
    </source>
</evidence>
<keyword evidence="4" id="KW-1133">Transmembrane helix</keyword>
<dbReference type="Gene3D" id="4.10.400.10">
    <property type="entry name" value="Low-density Lipoprotein Receptor"/>
    <property type="match status" value="5"/>
</dbReference>
<dbReference type="PANTHER" id="PTHR22722:SF14">
    <property type="entry name" value="MEGALIN, ISOFORM A"/>
    <property type="match status" value="1"/>
</dbReference>
<keyword evidence="12" id="KW-1185">Reference proteome</keyword>
<dbReference type="GeneID" id="108673492"/>
<dbReference type="AlphaFoldDB" id="A0A8B7NSY4"/>
<feature type="disulfide bond" evidence="9">
    <location>
        <begin position="27"/>
        <end position="39"/>
    </location>
</feature>
<keyword evidence="10" id="KW-0732">Signal</keyword>
<dbReference type="Pfam" id="PF00041">
    <property type="entry name" value="fn3"/>
    <property type="match status" value="1"/>
</dbReference>
<comment type="subcellular location">
    <subcellularLocation>
        <location evidence="1">Membrane</location>
        <topology evidence="1">Single-pass membrane protein</topology>
    </subcellularLocation>
</comment>
<keyword evidence="6 9" id="KW-1015">Disulfide bond</keyword>
<dbReference type="GO" id="GO:0016324">
    <property type="term" value="C:apical plasma membrane"/>
    <property type="evidence" value="ECO:0007669"/>
    <property type="project" value="TreeGrafter"/>
</dbReference>
<feature type="chain" id="PRO_5034289669" evidence="10">
    <location>
        <begin position="23"/>
        <end position="481"/>
    </location>
</feature>
<evidence type="ECO:0000256" key="2">
    <source>
        <dbReference type="ARBA" id="ARBA00022692"/>
    </source>
</evidence>
<dbReference type="Proteomes" id="UP000694843">
    <property type="component" value="Unplaced"/>
</dbReference>
<dbReference type="CDD" id="cd00063">
    <property type="entry name" value="FN3"/>
    <property type="match status" value="1"/>
</dbReference>
<feature type="signal peptide" evidence="10">
    <location>
        <begin position="1"/>
        <end position="22"/>
    </location>
</feature>
<dbReference type="RefSeq" id="XP_018016823.1">
    <property type="nucleotide sequence ID" value="XM_018161334.2"/>
</dbReference>
<feature type="disulfide bond" evidence="9">
    <location>
        <begin position="156"/>
        <end position="171"/>
    </location>
</feature>
<dbReference type="InterPro" id="IPR036055">
    <property type="entry name" value="LDL_receptor-like_sf"/>
</dbReference>
<feature type="domain" description="Fibronectin type-III" evidence="11">
    <location>
        <begin position="301"/>
        <end position="399"/>
    </location>
</feature>
<evidence type="ECO:0000256" key="5">
    <source>
        <dbReference type="ARBA" id="ARBA00023136"/>
    </source>
</evidence>
<dbReference type="InterPro" id="IPR036116">
    <property type="entry name" value="FN3_sf"/>
</dbReference>
<name>A0A8B7NSY4_HYAAZ</name>
<keyword evidence="5" id="KW-0472">Membrane</keyword>
<dbReference type="InterPro" id="IPR002172">
    <property type="entry name" value="LDrepeatLR_classA_rpt"/>
</dbReference>
<evidence type="ECO:0000256" key="1">
    <source>
        <dbReference type="ARBA" id="ARBA00004167"/>
    </source>
</evidence>
<gene>
    <name evidence="13" type="primary">LOC108673492</name>
</gene>
<dbReference type="PRINTS" id="PR00261">
    <property type="entry name" value="LDLRECEPTOR"/>
</dbReference>
<dbReference type="InterPro" id="IPR051221">
    <property type="entry name" value="LDLR-related"/>
</dbReference>
<reference evidence="13" key="1">
    <citation type="submission" date="2025-08" db="UniProtKB">
        <authorList>
            <consortium name="RefSeq"/>
        </authorList>
    </citation>
    <scope>IDENTIFICATION</scope>
    <source>
        <tissue evidence="13">Whole organism</tissue>
    </source>
</reference>
<feature type="disulfide bond" evidence="9">
    <location>
        <begin position="144"/>
        <end position="162"/>
    </location>
</feature>
<evidence type="ECO:0000256" key="8">
    <source>
        <dbReference type="ARBA" id="ARBA00023180"/>
    </source>
</evidence>